<keyword evidence="2" id="KW-1185">Reference proteome</keyword>
<protein>
    <submittedName>
        <fullName evidence="1">Uncharacterized small protein</fullName>
    </submittedName>
</protein>
<evidence type="ECO:0000313" key="1">
    <source>
        <dbReference type="EMBL" id="SHJ87500.1"/>
    </source>
</evidence>
<dbReference type="RefSeq" id="WP_207550776.1">
    <property type="nucleotide sequence ID" value="NZ_FRAG01000013.1"/>
</dbReference>
<name>A0A1M6MVR9_PARC5</name>
<dbReference type="Proteomes" id="UP000184465">
    <property type="component" value="Unassembled WGS sequence"/>
</dbReference>
<accession>A0A1M6MVR9</accession>
<dbReference type="EMBL" id="FRAG01000013">
    <property type="protein sequence ID" value="SHJ87500.1"/>
    <property type="molecule type" value="Genomic_DNA"/>
</dbReference>
<proteinExistence type="predicted"/>
<sequence>MNKKQVQMLINEKEKRLLELVRSTGYGELKVVIQDALPIRVEELKKSIKL</sequence>
<organism evidence="1 2">
    <name type="scientific">Paramaledivibacter caminithermalis (strain DSM 15212 / CIP 107654 / DViRD3)</name>
    <name type="common">Clostridium caminithermale</name>
    <dbReference type="NCBI Taxonomy" id="1121301"/>
    <lineage>
        <taxon>Bacteria</taxon>
        <taxon>Bacillati</taxon>
        <taxon>Bacillota</taxon>
        <taxon>Clostridia</taxon>
        <taxon>Peptostreptococcales</taxon>
        <taxon>Caminicellaceae</taxon>
        <taxon>Paramaledivibacter</taxon>
    </lineage>
</organism>
<reference evidence="1 2" key="1">
    <citation type="submission" date="2016-11" db="EMBL/GenBank/DDBJ databases">
        <authorList>
            <person name="Jaros S."/>
            <person name="Januszkiewicz K."/>
            <person name="Wedrychowicz H."/>
        </authorList>
    </citation>
    <scope>NUCLEOTIDE SEQUENCE [LARGE SCALE GENOMIC DNA]</scope>
    <source>
        <strain evidence="1 2">DSM 15212</strain>
    </source>
</reference>
<evidence type="ECO:0000313" key="2">
    <source>
        <dbReference type="Proteomes" id="UP000184465"/>
    </source>
</evidence>
<gene>
    <name evidence="1" type="ORF">SAMN02745912_01431</name>
</gene>
<dbReference type="AlphaFoldDB" id="A0A1M6MVR9"/>